<name>A0A9K3GPP6_9EUKA</name>
<sequence length="112" mass="12465">STIQKLTMPDPTPTDEEDLSMYICKEPPVRSRRVKQAAEAPPTDEGEEAANAVDPEFKASFAVLSAERDRVQQRLFAAFGDCIPVLKDSIENVQAFLARSIPLAIHLQNVRR</sequence>
<feature type="non-terminal residue" evidence="2">
    <location>
        <position position="1"/>
    </location>
</feature>
<proteinExistence type="predicted"/>
<comment type="caution">
    <text evidence="2">The sequence shown here is derived from an EMBL/GenBank/DDBJ whole genome shotgun (WGS) entry which is preliminary data.</text>
</comment>
<accession>A0A9K3GPP6</accession>
<feature type="region of interest" description="Disordered" evidence="1">
    <location>
        <begin position="1"/>
        <end position="52"/>
    </location>
</feature>
<evidence type="ECO:0000256" key="1">
    <source>
        <dbReference type="SAM" id="MobiDB-lite"/>
    </source>
</evidence>
<organism evidence="2 3">
    <name type="scientific">Kipferlia bialata</name>
    <dbReference type="NCBI Taxonomy" id="797122"/>
    <lineage>
        <taxon>Eukaryota</taxon>
        <taxon>Metamonada</taxon>
        <taxon>Carpediemonas-like organisms</taxon>
        <taxon>Kipferlia</taxon>
    </lineage>
</organism>
<dbReference type="AlphaFoldDB" id="A0A9K3GPP6"/>
<dbReference type="Proteomes" id="UP000265618">
    <property type="component" value="Unassembled WGS sequence"/>
</dbReference>
<reference evidence="2 3" key="1">
    <citation type="journal article" date="2018" name="PLoS ONE">
        <title>The draft genome of Kipferlia bialata reveals reductive genome evolution in fornicate parasites.</title>
        <authorList>
            <person name="Tanifuji G."/>
            <person name="Takabayashi S."/>
            <person name="Kume K."/>
            <person name="Takagi M."/>
            <person name="Nakayama T."/>
            <person name="Kamikawa R."/>
            <person name="Inagaki Y."/>
            <person name="Hashimoto T."/>
        </authorList>
    </citation>
    <scope>NUCLEOTIDE SEQUENCE [LARGE SCALE GENOMIC DNA]</scope>
    <source>
        <strain evidence="2">NY0173</strain>
    </source>
</reference>
<evidence type="ECO:0000313" key="2">
    <source>
        <dbReference type="EMBL" id="GIQ91409.1"/>
    </source>
</evidence>
<evidence type="ECO:0000313" key="3">
    <source>
        <dbReference type="Proteomes" id="UP000265618"/>
    </source>
</evidence>
<protein>
    <submittedName>
        <fullName evidence="2">Uncharacterized protein</fullName>
    </submittedName>
</protein>
<dbReference type="EMBL" id="BDIP01007661">
    <property type="protein sequence ID" value="GIQ91409.1"/>
    <property type="molecule type" value="Genomic_DNA"/>
</dbReference>
<keyword evidence="3" id="KW-1185">Reference proteome</keyword>
<gene>
    <name evidence="2" type="ORF">KIPB_014646</name>
</gene>